<dbReference type="SUPFAM" id="SSF51306">
    <property type="entry name" value="LexA/Signal peptidase"/>
    <property type="match status" value="1"/>
</dbReference>
<evidence type="ECO:0000256" key="3">
    <source>
        <dbReference type="ARBA" id="ARBA00023163"/>
    </source>
</evidence>
<dbReference type="PANTHER" id="PTHR40661:SF3">
    <property type="entry name" value="FELS-1 PROPHAGE TRANSCRIPTIONAL REGULATOR"/>
    <property type="match status" value="1"/>
</dbReference>
<feature type="domain" description="HTH cro/C1-type" evidence="4">
    <location>
        <begin position="48"/>
        <end position="90"/>
    </location>
</feature>
<dbReference type="PROSITE" id="PS50943">
    <property type="entry name" value="HTH_CROC1"/>
    <property type="match status" value="1"/>
</dbReference>
<dbReference type="SMART" id="SM00530">
    <property type="entry name" value="HTH_XRE"/>
    <property type="match status" value="1"/>
</dbReference>
<dbReference type="EMBL" id="JAUSVO010000006">
    <property type="protein sequence ID" value="MDQ0439922.1"/>
    <property type="molecule type" value="Genomic_DNA"/>
</dbReference>
<keyword evidence="1" id="KW-0805">Transcription regulation</keyword>
<keyword evidence="2" id="KW-0238">DNA-binding</keyword>
<dbReference type="CDD" id="cd00093">
    <property type="entry name" value="HTH_XRE"/>
    <property type="match status" value="1"/>
</dbReference>
<dbReference type="Gene3D" id="1.10.260.40">
    <property type="entry name" value="lambda repressor-like DNA-binding domains"/>
    <property type="match status" value="1"/>
</dbReference>
<reference evidence="5 6" key="1">
    <citation type="submission" date="2023-07" db="EMBL/GenBank/DDBJ databases">
        <title>Genomic Encyclopedia of Type Strains, Phase IV (KMG-IV): sequencing the most valuable type-strain genomes for metagenomic binning, comparative biology and taxonomic classification.</title>
        <authorList>
            <person name="Goeker M."/>
        </authorList>
    </citation>
    <scope>NUCLEOTIDE SEQUENCE [LARGE SCALE GENOMIC DNA]</scope>
    <source>
        <strain evidence="5 6">B6-8</strain>
    </source>
</reference>
<evidence type="ECO:0000256" key="2">
    <source>
        <dbReference type="ARBA" id="ARBA00023125"/>
    </source>
</evidence>
<dbReference type="Gene3D" id="2.10.109.10">
    <property type="entry name" value="Umud Fragment, subunit A"/>
    <property type="match status" value="1"/>
</dbReference>
<organism evidence="5 6">
    <name type="scientific">Kaistia dalseonensis</name>
    <dbReference type="NCBI Taxonomy" id="410840"/>
    <lineage>
        <taxon>Bacteria</taxon>
        <taxon>Pseudomonadati</taxon>
        <taxon>Pseudomonadota</taxon>
        <taxon>Alphaproteobacteria</taxon>
        <taxon>Hyphomicrobiales</taxon>
        <taxon>Kaistiaceae</taxon>
        <taxon>Kaistia</taxon>
    </lineage>
</organism>
<evidence type="ECO:0000259" key="4">
    <source>
        <dbReference type="PROSITE" id="PS50943"/>
    </source>
</evidence>
<dbReference type="SUPFAM" id="SSF47413">
    <property type="entry name" value="lambda repressor-like DNA-binding domains"/>
    <property type="match status" value="1"/>
</dbReference>
<dbReference type="Pfam" id="PF00717">
    <property type="entry name" value="Peptidase_S24"/>
    <property type="match status" value="1"/>
</dbReference>
<dbReference type="Proteomes" id="UP001241603">
    <property type="component" value="Unassembled WGS sequence"/>
</dbReference>
<evidence type="ECO:0000313" key="6">
    <source>
        <dbReference type="Proteomes" id="UP001241603"/>
    </source>
</evidence>
<dbReference type="InterPro" id="IPR015927">
    <property type="entry name" value="Peptidase_S24_S26A/B/C"/>
</dbReference>
<dbReference type="InterPro" id="IPR039418">
    <property type="entry name" value="LexA-like"/>
</dbReference>
<dbReference type="InterPro" id="IPR010982">
    <property type="entry name" value="Lambda_DNA-bd_dom_sf"/>
</dbReference>
<dbReference type="InterPro" id="IPR036286">
    <property type="entry name" value="LexA/Signal_pep-like_sf"/>
</dbReference>
<accession>A0ABU0HC89</accession>
<keyword evidence="6" id="KW-1185">Reference proteome</keyword>
<protein>
    <submittedName>
        <fullName evidence="5">Phage repressor protein C with HTH and peptisase S24 domain</fullName>
    </submittedName>
</protein>
<comment type="caution">
    <text evidence="5">The sequence shown here is derived from an EMBL/GenBank/DDBJ whole genome shotgun (WGS) entry which is preliminary data.</text>
</comment>
<dbReference type="Pfam" id="PF01381">
    <property type="entry name" value="HTH_3"/>
    <property type="match status" value="1"/>
</dbReference>
<name>A0ABU0HC89_9HYPH</name>
<evidence type="ECO:0000256" key="1">
    <source>
        <dbReference type="ARBA" id="ARBA00023015"/>
    </source>
</evidence>
<proteinExistence type="predicted"/>
<sequence length="261" mass="28831">MRKPLMQQWNLKVRIVELDHDDNFGVESLKSEIAARLREAIRAAGGNQAVAQRAGVPIGTVNNYVRAVSEPKAAALGALARACGVSLDWLVFNGERTTQAQVQLQALERQEPDALVSPTREDFAFLPRYEVRAAAGNGKLAVSEDIADMLAFRRDWLRRIGINPATAFMLAADGDSMEPTIPDGALMLVDGSIREPRDIKNGAIYVIIRSGTVIVKRVQFRIDDSVVLISDNPVYERETISRQDMNDLHIAGRVVWIGRTI</sequence>
<dbReference type="InterPro" id="IPR001387">
    <property type="entry name" value="Cro/C1-type_HTH"/>
</dbReference>
<keyword evidence="3" id="KW-0804">Transcription</keyword>
<dbReference type="PANTHER" id="PTHR40661">
    <property type="match status" value="1"/>
</dbReference>
<evidence type="ECO:0000313" key="5">
    <source>
        <dbReference type="EMBL" id="MDQ0439922.1"/>
    </source>
</evidence>
<gene>
    <name evidence="5" type="ORF">QO014_004328</name>
</gene>
<dbReference type="CDD" id="cd06529">
    <property type="entry name" value="S24_LexA-like"/>
    <property type="match status" value="1"/>
</dbReference>
<dbReference type="RefSeq" id="WP_266350797.1">
    <property type="nucleotide sequence ID" value="NZ_JAPKNG010000006.1"/>
</dbReference>